<dbReference type="STRING" id="578462.A0A0L0RXH4"/>
<evidence type="ECO:0000256" key="5">
    <source>
        <dbReference type="ARBA" id="ARBA00023187"/>
    </source>
</evidence>
<organism evidence="10 11">
    <name type="scientific">Allomyces macrogynus (strain ATCC 38327)</name>
    <name type="common">Allomyces javanicus var. macrogynus</name>
    <dbReference type="NCBI Taxonomy" id="578462"/>
    <lineage>
        <taxon>Eukaryota</taxon>
        <taxon>Fungi</taxon>
        <taxon>Fungi incertae sedis</taxon>
        <taxon>Blastocladiomycota</taxon>
        <taxon>Blastocladiomycetes</taxon>
        <taxon>Blastocladiales</taxon>
        <taxon>Blastocladiaceae</taxon>
        <taxon>Allomyces</taxon>
    </lineage>
</organism>
<keyword evidence="3 7" id="KW-0507">mRNA processing</keyword>
<accession>A0A0L0RXH4</accession>
<dbReference type="PANTHER" id="PTHR12942:SF2">
    <property type="entry name" value="PRE-MRNA-SPLICING FACTOR SLU7"/>
    <property type="match status" value="1"/>
</dbReference>
<keyword evidence="11" id="KW-1185">Reference proteome</keyword>
<proteinExistence type="inferred from homology"/>
<dbReference type="OrthoDB" id="249612at2759"/>
<evidence type="ECO:0000256" key="6">
    <source>
        <dbReference type="ARBA" id="ARBA00023242"/>
    </source>
</evidence>
<reference evidence="11" key="2">
    <citation type="submission" date="2009-11" db="EMBL/GenBank/DDBJ databases">
        <title>The Genome Sequence of Allomyces macrogynus strain ATCC 38327.</title>
        <authorList>
            <consortium name="The Broad Institute Genome Sequencing Platform"/>
            <person name="Russ C."/>
            <person name="Cuomo C."/>
            <person name="Shea T."/>
            <person name="Young S.K."/>
            <person name="Zeng Q."/>
            <person name="Koehrsen M."/>
            <person name="Haas B."/>
            <person name="Borodovsky M."/>
            <person name="Guigo R."/>
            <person name="Alvarado L."/>
            <person name="Berlin A."/>
            <person name="Borenstein D."/>
            <person name="Chen Z."/>
            <person name="Engels R."/>
            <person name="Freedman E."/>
            <person name="Gellesch M."/>
            <person name="Goldberg J."/>
            <person name="Griggs A."/>
            <person name="Gujja S."/>
            <person name="Heiman D."/>
            <person name="Hepburn T."/>
            <person name="Howarth C."/>
            <person name="Jen D."/>
            <person name="Larson L."/>
            <person name="Lewis B."/>
            <person name="Mehta T."/>
            <person name="Park D."/>
            <person name="Pearson M."/>
            <person name="Roberts A."/>
            <person name="Saif S."/>
            <person name="Shenoy N."/>
            <person name="Sisk P."/>
            <person name="Stolte C."/>
            <person name="Sykes S."/>
            <person name="Walk T."/>
            <person name="White J."/>
            <person name="Yandava C."/>
            <person name="Burger G."/>
            <person name="Gray M.W."/>
            <person name="Holland P.W.H."/>
            <person name="King N."/>
            <person name="Lang F.B.F."/>
            <person name="Roger A.J."/>
            <person name="Ruiz-Trillo I."/>
            <person name="Lander E."/>
            <person name="Nusbaum C."/>
        </authorList>
    </citation>
    <scope>NUCLEOTIDE SEQUENCE [LARGE SCALE GENOMIC DNA]</scope>
    <source>
        <strain evidence="11">ATCC 38327</strain>
    </source>
</reference>
<reference evidence="10 11" key="1">
    <citation type="submission" date="2009-11" db="EMBL/GenBank/DDBJ databases">
        <title>Annotation of Allomyces macrogynus ATCC 38327.</title>
        <authorList>
            <consortium name="The Broad Institute Genome Sequencing Platform"/>
            <person name="Russ C."/>
            <person name="Cuomo C."/>
            <person name="Burger G."/>
            <person name="Gray M.W."/>
            <person name="Holland P.W.H."/>
            <person name="King N."/>
            <person name="Lang F.B.F."/>
            <person name="Roger A.J."/>
            <person name="Ruiz-Trillo I."/>
            <person name="Young S.K."/>
            <person name="Zeng Q."/>
            <person name="Gargeya S."/>
            <person name="Fitzgerald M."/>
            <person name="Haas B."/>
            <person name="Abouelleil A."/>
            <person name="Alvarado L."/>
            <person name="Arachchi H.M."/>
            <person name="Berlin A."/>
            <person name="Chapman S.B."/>
            <person name="Gearin G."/>
            <person name="Goldberg J."/>
            <person name="Griggs A."/>
            <person name="Gujja S."/>
            <person name="Hansen M."/>
            <person name="Heiman D."/>
            <person name="Howarth C."/>
            <person name="Larimer J."/>
            <person name="Lui A."/>
            <person name="MacDonald P.J.P."/>
            <person name="McCowen C."/>
            <person name="Montmayeur A."/>
            <person name="Murphy C."/>
            <person name="Neiman D."/>
            <person name="Pearson M."/>
            <person name="Priest M."/>
            <person name="Roberts A."/>
            <person name="Saif S."/>
            <person name="Shea T."/>
            <person name="Sisk P."/>
            <person name="Stolte C."/>
            <person name="Sykes S."/>
            <person name="Wortman J."/>
            <person name="Nusbaum C."/>
            <person name="Birren B."/>
        </authorList>
    </citation>
    <scope>NUCLEOTIDE SEQUENCE [LARGE SCALE GENOMIC DNA]</scope>
    <source>
        <strain evidence="10 11">ATCC 38327</strain>
    </source>
</reference>
<comment type="similarity">
    <text evidence="2 7">Belongs to the SLU7 family.</text>
</comment>
<dbReference type="eggNOG" id="KOG2560">
    <property type="taxonomic scope" value="Eukaryota"/>
</dbReference>
<feature type="compositionally biased region" description="Basic and acidic residues" evidence="8">
    <location>
        <begin position="482"/>
        <end position="496"/>
    </location>
</feature>
<dbReference type="InterPro" id="IPR021715">
    <property type="entry name" value="Slu7_dom"/>
</dbReference>
<keyword evidence="6 7" id="KW-0539">Nucleus</keyword>
<protein>
    <recommendedName>
        <fullName evidence="7">Pre-mRNA-splicing factor SLU7</fullName>
    </recommendedName>
</protein>
<sequence>MSSGKLSKEEYQKQKDLDAARKAGTAPPELDEEGNEINPHIPQYIVKAPWYLDTGAPTLKHQRMPGQDQGDSKDQWYARGVRAGPAATKYRKGACANCGAMTHKQKDCLERPRKKGAKWTGDDIQADEVVQDVDLSFEAKRDRWNGYDAELHVQKMQEWELVEEQRKKIRAKKVDEELKQKAMEPEAKETLDEVDTSSDEDDDEYKYADKEEPSGAVRQTLRIREDTAKYLRNLDLNSAHYDPKTRSMRDNPYKGKDPADVDFAGDNFVRYTGEARSMTDTMVFAWQAGERGADVHLQANPSQAEFLYREYLKKKDQVHDKQKASILERYGGAEHLAKPPPELLQQTEEYVEYSRTGRVIKGVERAPARSKYAEDVYPQNHTSVWGSYWTDGQWGYACCHNTSYNSYCTGEAGKKAAAASSRMILALAEGDGKAPKSLVDQHRERLEAEASSSSSKKKGKGATATEDLVRKRKHVLGEGDVELSKSKLDEALERERKRQKGMGALPGPPGEDLSEEGLEAYRMLRKRTDDPMLNYKDSDV</sequence>
<evidence type="ECO:0000256" key="4">
    <source>
        <dbReference type="ARBA" id="ARBA00022728"/>
    </source>
</evidence>
<dbReference type="PANTHER" id="PTHR12942">
    <property type="entry name" value="STEP II SPLICING FACTOR SLU7"/>
    <property type="match status" value="1"/>
</dbReference>
<dbReference type="InterPro" id="IPR039974">
    <property type="entry name" value="Splicing_factor_SLU7"/>
</dbReference>
<dbReference type="AlphaFoldDB" id="A0A0L0RXH4"/>
<evidence type="ECO:0000256" key="7">
    <source>
        <dbReference type="RuleBase" id="RU367071"/>
    </source>
</evidence>
<evidence type="ECO:0000256" key="1">
    <source>
        <dbReference type="ARBA" id="ARBA00004123"/>
    </source>
</evidence>
<evidence type="ECO:0000256" key="3">
    <source>
        <dbReference type="ARBA" id="ARBA00022664"/>
    </source>
</evidence>
<feature type="domain" description="Pre-mRNA-splicing factor SLU7" evidence="9">
    <location>
        <begin position="135"/>
        <end position="387"/>
    </location>
</feature>
<name>A0A0L0RXH4_ALLM3</name>
<feature type="compositionally biased region" description="Acidic residues" evidence="8">
    <location>
        <begin position="192"/>
        <end position="204"/>
    </location>
</feature>
<evidence type="ECO:0000313" key="10">
    <source>
        <dbReference type="EMBL" id="KNE55023.1"/>
    </source>
</evidence>
<feature type="compositionally biased region" description="Basic and acidic residues" evidence="8">
    <location>
        <begin position="174"/>
        <end position="191"/>
    </location>
</feature>
<dbReference type="Proteomes" id="UP000054350">
    <property type="component" value="Unassembled WGS sequence"/>
</dbReference>
<evidence type="ECO:0000256" key="2">
    <source>
        <dbReference type="ARBA" id="ARBA00007203"/>
    </source>
</evidence>
<evidence type="ECO:0000313" key="11">
    <source>
        <dbReference type="Proteomes" id="UP000054350"/>
    </source>
</evidence>
<dbReference type="OMA" id="KYAWESQ"/>
<keyword evidence="5 7" id="KW-0508">mRNA splicing</keyword>
<feature type="region of interest" description="Disordered" evidence="8">
    <location>
        <begin position="56"/>
        <end position="76"/>
    </location>
</feature>
<feature type="compositionally biased region" description="Basic and acidic residues" evidence="8">
    <location>
        <begin position="1"/>
        <end position="21"/>
    </location>
</feature>
<evidence type="ECO:0000259" key="9">
    <source>
        <dbReference type="Pfam" id="PF11708"/>
    </source>
</evidence>
<dbReference type="GO" id="GO:0000398">
    <property type="term" value="P:mRNA splicing, via spliceosome"/>
    <property type="evidence" value="ECO:0007669"/>
    <property type="project" value="UniProtKB-UniRule"/>
</dbReference>
<dbReference type="VEuPathDB" id="FungiDB:AMAG_00960"/>
<evidence type="ECO:0000256" key="8">
    <source>
        <dbReference type="SAM" id="MobiDB-lite"/>
    </source>
</evidence>
<comment type="function">
    <text evidence="7">Involved in pre-mRNA splicing.</text>
</comment>
<comment type="subunit">
    <text evidence="7">Associated with the spliceosome.</text>
</comment>
<dbReference type="EMBL" id="GG745328">
    <property type="protein sequence ID" value="KNE55023.1"/>
    <property type="molecule type" value="Genomic_DNA"/>
</dbReference>
<feature type="region of interest" description="Disordered" evidence="8">
    <location>
        <begin position="1"/>
        <end position="38"/>
    </location>
</feature>
<dbReference type="GO" id="GO:0005681">
    <property type="term" value="C:spliceosomal complex"/>
    <property type="evidence" value="ECO:0007669"/>
    <property type="project" value="UniProtKB-UniRule"/>
</dbReference>
<gene>
    <name evidence="10" type="ORF">AMAG_00960</name>
</gene>
<feature type="region of interest" description="Disordered" evidence="8">
    <location>
        <begin position="443"/>
        <end position="520"/>
    </location>
</feature>
<dbReference type="Pfam" id="PF11708">
    <property type="entry name" value="Slu7"/>
    <property type="match status" value="1"/>
</dbReference>
<keyword evidence="4 7" id="KW-0747">Spliceosome</keyword>
<dbReference type="GO" id="GO:0030628">
    <property type="term" value="F:pre-mRNA 3'-splice site binding"/>
    <property type="evidence" value="ECO:0007669"/>
    <property type="project" value="UniProtKB-UniRule"/>
</dbReference>
<feature type="region of interest" description="Disordered" evidence="8">
    <location>
        <begin position="174"/>
        <end position="217"/>
    </location>
</feature>
<comment type="subcellular location">
    <subcellularLocation>
        <location evidence="1 7">Nucleus</location>
    </subcellularLocation>
</comment>